<comment type="caution">
    <text evidence="3">The sequence shown here is derived from an EMBL/GenBank/DDBJ whole genome shotgun (WGS) entry which is preliminary data.</text>
</comment>
<dbReference type="Pfam" id="PF12937">
    <property type="entry name" value="F-box-like"/>
    <property type="match status" value="1"/>
</dbReference>
<proteinExistence type="predicted"/>
<dbReference type="Gene3D" id="3.80.10.10">
    <property type="entry name" value="Ribonuclease Inhibitor"/>
    <property type="match status" value="1"/>
</dbReference>
<gene>
    <name evidence="3" type="ORF">SUNI508_05852</name>
</gene>
<evidence type="ECO:0000313" key="3">
    <source>
        <dbReference type="EMBL" id="KAK9421314.1"/>
    </source>
</evidence>
<dbReference type="InterPro" id="IPR032675">
    <property type="entry name" value="LRR_dom_sf"/>
</dbReference>
<reference evidence="3 4" key="1">
    <citation type="journal article" date="2024" name="J. Plant Pathol.">
        <title>Sequence and assembly of the genome of Seiridium unicorne, isolate CBS 538.82, causal agent of cypress canker disease.</title>
        <authorList>
            <person name="Scali E."/>
            <person name="Rocca G.D."/>
            <person name="Danti R."/>
            <person name="Garbelotto M."/>
            <person name="Barberini S."/>
            <person name="Baroncelli R."/>
            <person name="Emiliani G."/>
        </authorList>
    </citation>
    <scope>NUCLEOTIDE SEQUENCE [LARGE SCALE GENOMIC DNA]</scope>
    <source>
        <strain evidence="3 4">BM-138-508</strain>
    </source>
</reference>
<dbReference type="Proteomes" id="UP001408356">
    <property type="component" value="Unassembled WGS sequence"/>
</dbReference>
<evidence type="ECO:0000313" key="4">
    <source>
        <dbReference type="Proteomes" id="UP001408356"/>
    </source>
</evidence>
<name>A0ABR2V3C1_9PEZI</name>
<feature type="region of interest" description="Disordered" evidence="1">
    <location>
        <begin position="411"/>
        <end position="438"/>
    </location>
</feature>
<dbReference type="PROSITE" id="PS50181">
    <property type="entry name" value="FBOX"/>
    <property type="match status" value="1"/>
</dbReference>
<dbReference type="SUPFAM" id="SSF52058">
    <property type="entry name" value="L domain-like"/>
    <property type="match status" value="1"/>
</dbReference>
<feature type="domain" description="F-box" evidence="2">
    <location>
        <begin position="1"/>
        <end position="39"/>
    </location>
</feature>
<dbReference type="InterPro" id="IPR036047">
    <property type="entry name" value="F-box-like_dom_sf"/>
</dbReference>
<sequence length="507" mass="58150">MALKKLPNELVLQAFQQIDTIETLQAVACTCRKFREIAEICIYSQALCTKRSTVDRVLALCRKEPTRASYLLDLQLLYSTRHYDFLDSQAVDLGYFPCLRSFVSESPFCNSHSRIGMKDESIWRADMQAYLYAFEQASLLSTIPSEDRPLSNLRSLTLHWTGSLNLRFWETTSACPIFLLPELRTLTVSCVKIKAAETEFDVTRLKGQTKLESLTFVESVVSPDALGHILSYPNALRSFSLQEINYHRTDTSAYKFFKDDNSASLRALAQQSASIRRLHFFGRHVHYGRRPGLDLSELRSLEHLQLSSSDYRIEVPPPFLETICLDDLDPRMLRSVWRGAMLKDIKFVECVENCAKRDSTLKLNLRLQRFHGYYISPFGTGPAQGDPHQMTVSEVLDALRDSLRDRSRYTLAEHPDEDASISSDHTETAFEDAPPPSADTAPVRLRILTAKRVHFIPPFLHSEKQRRWVVRYDSRLLEDPYYEDSGILENKDSSNVDEHMRDAFQLG</sequence>
<organism evidence="3 4">
    <name type="scientific">Seiridium unicorne</name>
    <dbReference type="NCBI Taxonomy" id="138068"/>
    <lineage>
        <taxon>Eukaryota</taxon>
        <taxon>Fungi</taxon>
        <taxon>Dikarya</taxon>
        <taxon>Ascomycota</taxon>
        <taxon>Pezizomycotina</taxon>
        <taxon>Sordariomycetes</taxon>
        <taxon>Xylariomycetidae</taxon>
        <taxon>Amphisphaeriales</taxon>
        <taxon>Sporocadaceae</taxon>
        <taxon>Seiridium</taxon>
    </lineage>
</organism>
<accession>A0ABR2V3C1</accession>
<dbReference type="SUPFAM" id="SSF81383">
    <property type="entry name" value="F-box domain"/>
    <property type="match status" value="1"/>
</dbReference>
<dbReference type="InterPro" id="IPR001810">
    <property type="entry name" value="F-box_dom"/>
</dbReference>
<protein>
    <recommendedName>
        <fullName evidence="2">F-box domain-containing protein</fullName>
    </recommendedName>
</protein>
<evidence type="ECO:0000256" key="1">
    <source>
        <dbReference type="SAM" id="MobiDB-lite"/>
    </source>
</evidence>
<dbReference type="EMBL" id="JARVKF010000190">
    <property type="protein sequence ID" value="KAK9421314.1"/>
    <property type="molecule type" value="Genomic_DNA"/>
</dbReference>
<keyword evidence="4" id="KW-1185">Reference proteome</keyword>
<evidence type="ECO:0000259" key="2">
    <source>
        <dbReference type="PROSITE" id="PS50181"/>
    </source>
</evidence>